<gene>
    <name evidence="2" type="ORF">TRIUR3_10704</name>
</gene>
<evidence type="ECO:0000313" key="2">
    <source>
        <dbReference type="EMBL" id="EMS58061.1"/>
    </source>
</evidence>
<dbReference type="AlphaFoldDB" id="M7ZEL3"/>
<sequence length="65" mass="6104">MEDAGHDFVVARTVPTCTAHKSEAGAIEAKKEEKKAGVEGYGGGGGYPGGGGGGYPGHGGGGGGG</sequence>
<name>M7ZEL3_TRIUA</name>
<organism evidence="2">
    <name type="scientific">Triticum urartu</name>
    <name type="common">Red wild einkorn</name>
    <name type="synonym">Crithodium urartu</name>
    <dbReference type="NCBI Taxonomy" id="4572"/>
    <lineage>
        <taxon>Eukaryota</taxon>
        <taxon>Viridiplantae</taxon>
        <taxon>Streptophyta</taxon>
        <taxon>Embryophyta</taxon>
        <taxon>Tracheophyta</taxon>
        <taxon>Spermatophyta</taxon>
        <taxon>Magnoliopsida</taxon>
        <taxon>Liliopsida</taxon>
        <taxon>Poales</taxon>
        <taxon>Poaceae</taxon>
        <taxon>BOP clade</taxon>
        <taxon>Pooideae</taxon>
        <taxon>Triticodae</taxon>
        <taxon>Triticeae</taxon>
        <taxon>Triticinae</taxon>
        <taxon>Triticum</taxon>
    </lineage>
</organism>
<protein>
    <submittedName>
        <fullName evidence="2">Uncharacterized protein</fullName>
    </submittedName>
</protein>
<evidence type="ECO:0000256" key="1">
    <source>
        <dbReference type="SAM" id="MobiDB-lite"/>
    </source>
</evidence>
<dbReference type="EMBL" id="KD137314">
    <property type="protein sequence ID" value="EMS58061.1"/>
    <property type="molecule type" value="Genomic_DNA"/>
</dbReference>
<feature type="compositionally biased region" description="Basic and acidic residues" evidence="1">
    <location>
        <begin position="25"/>
        <end position="37"/>
    </location>
</feature>
<proteinExistence type="predicted"/>
<reference evidence="2" key="1">
    <citation type="journal article" date="2013" name="Nature">
        <title>Draft genome of the wheat A-genome progenitor Triticum urartu.</title>
        <authorList>
            <person name="Ling H.Q."/>
            <person name="Zhao S."/>
            <person name="Liu D."/>
            <person name="Wang J."/>
            <person name="Sun H."/>
            <person name="Zhang C."/>
            <person name="Fan H."/>
            <person name="Li D."/>
            <person name="Dong L."/>
            <person name="Tao Y."/>
            <person name="Gao C."/>
            <person name="Wu H."/>
            <person name="Li Y."/>
            <person name="Cui Y."/>
            <person name="Guo X."/>
            <person name="Zheng S."/>
            <person name="Wang B."/>
            <person name="Yu K."/>
            <person name="Liang Q."/>
            <person name="Yang W."/>
            <person name="Lou X."/>
            <person name="Chen J."/>
            <person name="Feng M."/>
            <person name="Jian J."/>
            <person name="Zhang X."/>
            <person name="Luo G."/>
            <person name="Jiang Y."/>
            <person name="Liu J."/>
            <person name="Wang Z."/>
            <person name="Sha Y."/>
            <person name="Zhang B."/>
            <person name="Wu H."/>
            <person name="Tang D."/>
            <person name="Shen Q."/>
            <person name="Xue P."/>
            <person name="Zou S."/>
            <person name="Wang X."/>
            <person name="Liu X."/>
            <person name="Wang F."/>
            <person name="Yang Y."/>
            <person name="An X."/>
            <person name="Dong Z."/>
            <person name="Zhang K."/>
            <person name="Zhang X."/>
            <person name="Luo M.C."/>
            <person name="Dvorak J."/>
            <person name="Tong Y."/>
            <person name="Wang J."/>
            <person name="Yang H."/>
            <person name="Li Z."/>
            <person name="Wang D."/>
            <person name="Zhang A."/>
            <person name="Wang J."/>
        </authorList>
    </citation>
    <scope>NUCLEOTIDE SEQUENCE</scope>
</reference>
<accession>M7ZEL3</accession>
<feature type="region of interest" description="Disordered" evidence="1">
    <location>
        <begin position="25"/>
        <end position="65"/>
    </location>
</feature>
<feature type="compositionally biased region" description="Gly residues" evidence="1">
    <location>
        <begin position="39"/>
        <end position="65"/>
    </location>
</feature>